<dbReference type="EMBL" id="QFBC01000004">
    <property type="protein sequence ID" value="PWE56328.1"/>
    <property type="molecule type" value="Genomic_DNA"/>
</dbReference>
<evidence type="ECO:0000259" key="1">
    <source>
        <dbReference type="Pfam" id="PF04773"/>
    </source>
</evidence>
<sequence>MVGAGAMALLPAWTPAHASAIGETVKVSGEVTRRQQKAEDRLAAGAPLMDNDLVVTAAESFADLKLGSDTRVLLGGDTELLIDSFIAGQGGTLELGAGAMMFDRPEGLAKIDVSVRTTFGMIGVRGTKFFAGPSRGRFAVFVEHGKVAVTNGGTTREVGKGQGVEIASVDARPSEPVDWGKQRIREAYALVGAR</sequence>
<feature type="domain" description="FecR protein" evidence="1">
    <location>
        <begin position="53"/>
        <end position="147"/>
    </location>
</feature>
<evidence type="ECO:0000313" key="2">
    <source>
        <dbReference type="EMBL" id="PWE56328.1"/>
    </source>
</evidence>
<accession>A0A2U2DSQ7</accession>
<keyword evidence="3" id="KW-1185">Reference proteome</keyword>
<proteinExistence type="predicted"/>
<evidence type="ECO:0000313" key="3">
    <source>
        <dbReference type="Proteomes" id="UP000245252"/>
    </source>
</evidence>
<dbReference type="AlphaFoldDB" id="A0A2U2DSQ7"/>
<gene>
    <name evidence="2" type="ORF">DEM27_10860</name>
</gene>
<organism evidence="2 3">
    <name type="scientific">Metarhizobium album</name>
    <dbReference type="NCBI Taxonomy" id="2182425"/>
    <lineage>
        <taxon>Bacteria</taxon>
        <taxon>Pseudomonadati</taxon>
        <taxon>Pseudomonadota</taxon>
        <taxon>Alphaproteobacteria</taxon>
        <taxon>Hyphomicrobiales</taxon>
        <taxon>Rhizobiaceae</taxon>
        <taxon>Metarhizobium</taxon>
    </lineage>
</organism>
<dbReference type="Pfam" id="PF04773">
    <property type="entry name" value="FecR"/>
    <property type="match status" value="1"/>
</dbReference>
<dbReference type="Proteomes" id="UP000245252">
    <property type="component" value="Unassembled WGS sequence"/>
</dbReference>
<dbReference type="OrthoDB" id="8443045at2"/>
<dbReference type="InterPro" id="IPR006860">
    <property type="entry name" value="FecR"/>
</dbReference>
<comment type="caution">
    <text evidence="2">The sequence shown here is derived from an EMBL/GenBank/DDBJ whole genome shotgun (WGS) entry which is preliminary data.</text>
</comment>
<name>A0A2U2DSQ7_9HYPH</name>
<dbReference type="PANTHER" id="PTHR38731">
    <property type="entry name" value="LIPL45-RELATED LIPOPROTEIN-RELATED"/>
    <property type="match status" value="1"/>
</dbReference>
<protein>
    <submittedName>
        <fullName evidence="2">Iron dicitrate transport regulator FecR</fullName>
    </submittedName>
</protein>
<dbReference type="Gene3D" id="2.60.120.1440">
    <property type="match status" value="1"/>
</dbReference>
<reference evidence="2 3" key="1">
    <citation type="submission" date="2018-05" db="EMBL/GenBank/DDBJ databases">
        <title>The draft genome of strain NS-104.</title>
        <authorList>
            <person name="Hang P."/>
            <person name="Jiang J."/>
        </authorList>
    </citation>
    <scope>NUCLEOTIDE SEQUENCE [LARGE SCALE GENOMIC DNA]</scope>
    <source>
        <strain evidence="2 3">NS-104</strain>
    </source>
</reference>